<accession>A0A5J9TI99</accession>
<dbReference type="InterPro" id="IPR002347">
    <property type="entry name" value="SDR_fam"/>
</dbReference>
<feature type="region of interest" description="Disordered" evidence="1">
    <location>
        <begin position="1"/>
        <end position="21"/>
    </location>
</feature>
<dbReference type="EMBL" id="RWGY01000039">
    <property type="protein sequence ID" value="TVU10628.1"/>
    <property type="molecule type" value="Genomic_DNA"/>
</dbReference>
<evidence type="ECO:0000313" key="3">
    <source>
        <dbReference type="Proteomes" id="UP000324897"/>
    </source>
</evidence>
<dbReference type="CDD" id="cd22265">
    <property type="entry name" value="UDM1_RNF168"/>
    <property type="match status" value="1"/>
</dbReference>
<gene>
    <name evidence="2" type="ORF">EJB05_44172</name>
</gene>
<organism evidence="2 3">
    <name type="scientific">Eragrostis curvula</name>
    <name type="common">weeping love grass</name>
    <dbReference type="NCBI Taxonomy" id="38414"/>
    <lineage>
        <taxon>Eukaryota</taxon>
        <taxon>Viridiplantae</taxon>
        <taxon>Streptophyta</taxon>
        <taxon>Embryophyta</taxon>
        <taxon>Tracheophyta</taxon>
        <taxon>Spermatophyta</taxon>
        <taxon>Magnoliopsida</taxon>
        <taxon>Liliopsida</taxon>
        <taxon>Poales</taxon>
        <taxon>Poaceae</taxon>
        <taxon>PACMAD clade</taxon>
        <taxon>Chloridoideae</taxon>
        <taxon>Eragrostideae</taxon>
        <taxon>Eragrostidinae</taxon>
        <taxon>Eragrostis</taxon>
    </lineage>
</organism>
<feature type="compositionally biased region" description="Pro residues" evidence="1">
    <location>
        <begin position="1"/>
        <end position="11"/>
    </location>
</feature>
<evidence type="ECO:0000313" key="2">
    <source>
        <dbReference type="EMBL" id="TVU10628.1"/>
    </source>
</evidence>
<dbReference type="Gene3D" id="3.40.50.720">
    <property type="entry name" value="NAD(P)-binding Rossmann-like Domain"/>
    <property type="match status" value="1"/>
</dbReference>
<dbReference type="Proteomes" id="UP000324897">
    <property type="component" value="Chromosome 3"/>
</dbReference>
<keyword evidence="3" id="KW-1185">Reference proteome</keyword>
<dbReference type="CDD" id="cd05327">
    <property type="entry name" value="retinol-DH_like_SDR_c_like"/>
    <property type="match status" value="1"/>
</dbReference>
<reference evidence="2 3" key="1">
    <citation type="journal article" date="2019" name="Sci. Rep.">
        <title>A high-quality genome of Eragrostis curvula grass provides insights into Poaceae evolution and supports new strategies to enhance forage quality.</title>
        <authorList>
            <person name="Carballo J."/>
            <person name="Santos B.A.C.M."/>
            <person name="Zappacosta D."/>
            <person name="Garbus I."/>
            <person name="Selva J.P."/>
            <person name="Gallo C.A."/>
            <person name="Diaz A."/>
            <person name="Albertini E."/>
            <person name="Caccamo M."/>
            <person name="Echenique V."/>
        </authorList>
    </citation>
    <scope>NUCLEOTIDE SEQUENCE [LARGE SCALE GENOMIC DNA]</scope>
    <source>
        <strain evidence="3">cv. Victoria</strain>
        <tissue evidence="2">Leaf</tissue>
    </source>
</reference>
<sequence length="959" mass="104152">PPPIRPAPAVPGRPAASHRCCSSPAARPRLRCSKPGHLLDLIQAAARTPSCSKALTPAAARPACPLLQGRPAALLQTSIASSTSIGLEMNSSKRYNHITDKDNAETARDIMTTSGQIQPLKIPDAVVALAQAAAKANGETEKCMSCQKQIFQDGHCFRLLSCNWTSAPSVRENSALQSTLDGIHDFPKNRDHIAAFWDKLTVDEAKTILSSLDVAIEGVAGSSILTALTAWMCKPGYASLPVAYARAGSELLDLIQTKASLQLHVSSNELFSVLDEASENTFLCTNTTAYIQKFLFEGEADKVATELKNVVACASYMLEKKLVEAWSADKAAEALRCQKLLVEEEEAAQKRQAELMERKRMKKLRQKEQKSKDLKNEEVSVHLSEIVIVASGSPELQSLKAVSDPGLYEQEDSQHPQFQAQDDYGFNVDRVEGTSCDSGHEMDAGVTTRQQFISKHHMGRTENLAQNSFSSGTALASKHPARHSSYRDPNVYTLSNRNKTWERKVRADIEEQCPKHDLDIDVGLGKNSRVLIGSISVAIEDGSEHSQEFGNPKHDSASPSSKIINNSVTEVMESLRHEESRKNDNTTTCCNADLAGNSRSGGYRFVQGKKEDCRRNHLAAPFFGSSSGEKNTQELDSPFVCGKMLASLLFGRKGSSGFSWSSTADEVTAGVSAAGLTAIVTGASSGIGAETARTLALRGAHVVMAVRSLPAAQELRDAVLAQAPEAKLDVMELDLSSMASVRAFASEFISRGLPLNILINNAGVMAIPFALSKDGIEMQFATNHVGHFLLTHLLLDTMKNTSHESNVEGRIVNVSSEGHRFAYKEGIRFEKINDESVYSSIGAYGQSKLANILHANELTRRFKEEGVNITANSLHPGSIITNLLRHHSILDVIHRTLGKLVLKNAQQGAATTCYVALHPQVKGVSGKYFCDSNVYEPSEKAKDAGLAKRLWDFSIELIT</sequence>
<dbReference type="AlphaFoldDB" id="A0A5J9TI99"/>
<dbReference type="PANTHER" id="PTHR48476">
    <property type="entry name" value="SHORT-CHAIN DEHYDROGENASE TIC 32, CHLOROPLASTIC-LIKE"/>
    <property type="match status" value="1"/>
</dbReference>
<dbReference type="OrthoDB" id="191139at2759"/>
<evidence type="ECO:0000256" key="1">
    <source>
        <dbReference type="SAM" id="MobiDB-lite"/>
    </source>
</evidence>
<dbReference type="InterPro" id="IPR055280">
    <property type="entry name" value="TIC32"/>
</dbReference>
<dbReference type="Pfam" id="PF00106">
    <property type="entry name" value="adh_short"/>
    <property type="match status" value="1"/>
</dbReference>
<dbReference type="InterPro" id="IPR036291">
    <property type="entry name" value="NAD(P)-bd_dom_sf"/>
</dbReference>
<protein>
    <submittedName>
        <fullName evidence="2">Uncharacterized protein</fullName>
    </submittedName>
</protein>
<feature type="non-terminal residue" evidence="2">
    <location>
        <position position="1"/>
    </location>
</feature>
<proteinExistence type="predicted"/>
<dbReference type="PRINTS" id="PR00081">
    <property type="entry name" value="GDHRDH"/>
</dbReference>
<name>A0A5J9TI99_9POAL</name>
<dbReference type="PANTHER" id="PTHR48476:SF2">
    <property type="entry name" value="SHORT-CHAIN DEHYDROGENASE_REDUCTASE"/>
    <property type="match status" value="1"/>
</dbReference>
<comment type="caution">
    <text evidence="2">The sequence shown here is derived from an EMBL/GenBank/DDBJ whole genome shotgun (WGS) entry which is preliminary data.</text>
</comment>
<dbReference type="SUPFAM" id="SSF51735">
    <property type="entry name" value="NAD(P)-binding Rossmann-fold domains"/>
    <property type="match status" value="1"/>
</dbReference>
<dbReference type="Gramene" id="TVU10628">
    <property type="protein sequence ID" value="TVU10628"/>
    <property type="gene ID" value="EJB05_44172"/>
</dbReference>